<gene>
    <name evidence="1" type="ORF">MSG28_006550</name>
</gene>
<protein>
    <submittedName>
        <fullName evidence="1">Uncharacterized protein</fullName>
    </submittedName>
</protein>
<comment type="caution">
    <text evidence="1">The sequence shown here is derived from an EMBL/GenBank/DDBJ whole genome shotgun (WGS) entry which is preliminary data.</text>
</comment>
<name>A0ACC0JFH2_CHOFU</name>
<proteinExistence type="predicted"/>
<evidence type="ECO:0000313" key="1">
    <source>
        <dbReference type="EMBL" id="KAI8422805.1"/>
    </source>
</evidence>
<evidence type="ECO:0000313" key="2">
    <source>
        <dbReference type="Proteomes" id="UP001064048"/>
    </source>
</evidence>
<organism evidence="1 2">
    <name type="scientific">Choristoneura fumiferana</name>
    <name type="common">Spruce budworm moth</name>
    <name type="synonym">Archips fumiferana</name>
    <dbReference type="NCBI Taxonomy" id="7141"/>
    <lineage>
        <taxon>Eukaryota</taxon>
        <taxon>Metazoa</taxon>
        <taxon>Ecdysozoa</taxon>
        <taxon>Arthropoda</taxon>
        <taxon>Hexapoda</taxon>
        <taxon>Insecta</taxon>
        <taxon>Pterygota</taxon>
        <taxon>Neoptera</taxon>
        <taxon>Endopterygota</taxon>
        <taxon>Lepidoptera</taxon>
        <taxon>Glossata</taxon>
        <taxon>Ditrysia</taxon>
        <taxon>Tortricoidea</taxon>
        <taxon>Tortricidae</taxon>
        <taxon>Tortricinae</taxon>
        <taxon>Choristoneura</taxon>
    </lineage>
</organism>
<accession>A0ACC0JFH2</accession>
<reference evidence="1 2" key="1">
    <citation type="journal article" date="2022" name="Genome Biol. Evol.">
        <title>The Spruce Budworm Genome: Reconstructing the Evolutionary History of Antifreeze Proteins.</title>
        <authorList>
            <person name="Beliveau C."/>
            <person name="Gagne P."/>
            <person name="Picq S."/>
            <person name="Vernygora O."/>
            <person name="Keeling C.I."/>
            <person name="Pinkney K."/>
            <person name="Doucet D."/>
            <person name="Wen F."/>
            <person name="Johnston J.S."/>
            <person name="Maaroufi H."/>
            <person name="Boyle B."/>
            <person name="Laroche J."/>
            <person name="Dewar K."/>
            <person name="Juretic N."/>
            <person name="Blackburn G."/>
            <person name="Nisole A."/>
            <person name="Brunet B."/>
            <person name="Brandao M."/>
            <person name="Lumley L."/>
            <person name="Duan J."/>
            <person name="Quan G."/>
            <person name="Lucarotti C.J."/>
            <person name="Roe A.D."/>
            <person name="Sperling F.A.H."/>
            <person name="Levesque R.C."/>
            <person name="Cusson M."/>
        </authorList>
    </citation>
    <scope>NUCLEOTIDE SEQUENCE [LARGE SCALE GENOMIC DNA]</scope>
    <source>
        <strain evidence="1">Glfc:IPQL:Cfum</strain>
    </source>
</reference>
<dbReference type="Proteomes" id="UP001064048">
    <property type="component" value="Chromosome 10"/>
</dbReference>
<sequence length="416" mass="46384">MEKIVKLSKTIRNNWKKSTVGACALVYGASVAKEKYEINILMRAACKEAAQYGDSLIPMERNPTVVTVILNPVANKRAAKKDFEAYCEPLLHLAGLQVDIVQTASEGNAKEIVETLKGTEAIIVAGGDGTLSETVTGLLRRNDDANRFPLGVLPLGQTNTLGNTLFPGGDGVERVKQLIEASMAIIKGDTEWKDALKIEQISEAQEETPRPIFAMCSIQWGAFRDTMARKDKYWFTGGLREYATYIFNGYKNSITWDCNGTIKYTPPCAGCSNCLQKRQEVKRTWSFFMPSTQAAVVDQTLTVNPECSKTEELCFKTSEFRIETSTKKQEVPSLNIVLGKNGYSYTQFISDGWNRLKNNAMPEFTIPARTVEILPEDPGREVTIEIDKEEFELKPVKITVLPKVVKFFCKPSLNNT</sequence>
<dbReference type="EMBL" id="CM046110">
    <property type="protein sequence ID" value="KAI8422805.1"/>
    <property type="molecule type" value="Genomic_DNA"/>
</dbReference>
<keyword evidence="2" id="KW-1185">Reference proteome</keyword>